<dbReference type="InterPro" id="IPR007412">
    <property type="entry name" value="FlgM"/>
</dbReference>
<keyword evidence="11" id="KW-0969">Cilium</keyword>
<gene>
    <name evidence="11" type="primary">flgM</name>
    <name evidence="11" type="ORF">DAI18_03760</name>
</gene>
<dbReference type="EMBL" id="CP028519">
    <property type="protein sequence ID" value="AVY93253.1"/>
    <property type="molecule type" value="Genomic_DNA"/>
</dbReference>
<protein>
    <recommendedName>
        <fullName evidence="2">Negative regulator of flagellin synthesis</fullName>
    </recommendedName>
    <alternativeName>
        <fullName evidence="8">Anti-sigma-28 factor</fullName>
    </alternativeName>
</protein>
<evidence type="ECO:0000256" key="9">
    <source>
        <dbReference type="SAM" id="MobiDB-lite"/>
    </source>
</evidence>
<keyword evidence="6" id="KW-0804">Transcription</keyword>
<dbReference type="AlphaFoldDB" id="A0A2S0P7H2"/>
<evidence type="ECO:0000256" key="7">
    <source>
        <dbReference type="ARBA" id="ARBA00024739"/>
    </source>
</evidence>
<sequence length="94" mass="9421">MVHTAPPSGNAGSKPVKPSLTTPSAAGESVAINPLASQIQSLAQDGAGEMTFDAAKVASLKAAISNGEYKINPEGIADGLVRSSQELLSTQSQG</sequence>
<comment type="similarity">
    <text evidence="1">Belongs to the FlgM family.</text>
</comment>
<evidence type="ECO:0000313" key="12">
    <source>
        <dbReference type="Proteomes" id="UP000244173"/>
    </source>
</evidence>
<dbReference type="GO" id="GO:0045892">
    <property type="term" value="P:negative regulation of DNA-templated transcription"/>
    <property type="evidence" value="ECO:0007669"/>
    <property type="project" value="InterPro"/>
</dbReference>
<dbReference type="SUPFAM" id="SSF101498">
    <property type="entry name" value="Anti-sigma factor FlgM"/>
    <property type="match status" value="1"/>
</dbReference>
<evidence type="ECO:0000256" key="3">
    <source>
        <dbReference type="ARBA" id="ARBA00022491"/>
    </source>
</evidence>
<keyword evidence="4" id="KW-1005">Bacterial flagellum biogenesis</keyword>
<dbReference type="InterPro" id="IPR035890">
    <property type="entry name" value="Anti-sigma-28_factor_FlgM_sf"/>
</dbReference>
<evidence type="ECO:0000313" key="11">
    <source>
        <dbReference type="EMBL" id="AVY93253.1"/>
    </source>
</evidence>
<reference evidence="11 12" key="1">
    <citation type="submission" date="2018-04" db="EMBL/GenBank/DDBJ databases">
        <title>Denitrifier Microvirgula.</title>
        <authorList>
            <person name="Anderson E."/>
            <person name="Jang J."/>
            <person name="Ishii S."/>
        </authorList>
    </citation>
    <scope>NUCLEOTIDE SEQUENCE [LARGE SCALE GENOMIC DNA]</scope>
    <source>
        <strain evidence="11 12">BE2.4</strain>
    </source>
</reference>
<dbReference type="Proteomes" id="UP000244173">
    <property type="component" value="Chromosome"/>
</dbReference>
<dbReference type="NCBIfam" id="TIGR03824">
    <property type="entry name" value="FlgM_jcvi"/>
    <property type="match status" value="1"/>
</dbReference>
<keyword evidence="5" id="KW-0805">Transcription regulation</keyword>
<dbReference type="Pfam" id="PF04316">
    <property type="entry name" value="FlgM"/>
    <property type="match status" value="1"/>
</dbReference>
<keyword evidence="11" id="KW-0282">Flagellum</keyword>
<dbReference type="GO" id="GO:0044781">
    <property type="term" value="P:bacterial-type flagellum organization"/>
    <property type="evidence" value="ECO:0007669"/>
    <property type="project" value="UniProtKB-KW"/>
</dbReference>
<keyword evidence="11" id="KW-0966">Cell projection</keyword>
<evidence type="ECO:0000256" key="5">
    <source>
        <dbReference type="ARBA" id="ARBA00023015"/>
    </source>
</evidence>
<feature type="region of interest" description="Disordered" evidence="9">
    <location>
        <begin position="1"/>
        <end position="25"/>
    </location>
</feature>
<dbReference type="KEGG" id="maer:DAI18_03760"/>
<evidence type="ECO:0000256" key="4">
    <source>
        <dbReference type="ARBA" id="ARBA00022795"/>
    </source>
</evidence>
<name>A0A2S0P7H2_9NEIS</name>
<evidence type="ECO:0000256" key="8">
    <source>
        <dbReference type="ARBA" id="ARBA00030117"/>
    </source>
</evidence>
<organism evidence="11 12">
    <name type="scientific">Microvirgula aerodenitrificans</name>
    <dbReference type="NCBI Taxonomy" id="57480"/>
    <lineage>
        <taxon>Bacteria</taxon>
        <taxon>Pseudomonadati</taxon>
        <taxon>Pseudomonadota</taxon>
        <taxon>Betaproteobacteria</taxon>
        <taxon>Neisseriales</taxon>
        <taxon>Aquaspirillaceae</taxon>
        <taxon>Microvirgula</taxon>
    </lineage>
</organism>
<comment type="function">
    <text evidence="7">Responsible for the coupling of flagellin expression to flagellar assembly by preventing expression of the flagellin genes when a component of the middle class of proteins is defective. It negatively regulates flagellar genes by inhibiting the activity of FliA by directly binding to FliA.</text>
</comment>
<evidence type="ECO:0000256" key="1">
    <source>
        <dbReference type="ARBA" id="ARBA00005322"/>
    </source>
</evidence>
<feature type="domain" description="Anti-sigma-28 factor FlgM C-terminal" evidence="10">
    <location>
        <begin position="29"/>
        <end position="81"/>
    </location>
</feature>
<keyword evidence="12" id="KW-1185">Reference proteome</keyword>
<proteinExistence type="inferred from homology"/>
<accession>A0A2S0P7H2</accession>
<dbReference type="InterPro" id="IPR031316">
    <property type="entry name" value="FlgM_C"/>
</dbReference>
<dbReference type="OrthoDB" id="9181369at2"/>
<keyword evidence="3" id="KW-0678">Repressor</keyword>
<evidence type="ECO:0000256" key="6">
    <source>
        <dbReference type="ARBA" id="ARBA00023163"/>
    </source>
</evidence>
<evidence type="ECO:0000259" key="10">
    <source>
        <dbReference type="Pfam" id="PF04316"/>
    </source>
</evidence>
<dbReference type="STRING" id="1122240.GCA_000620105_00494"/>
<evidence type="ECO:0000256" key="2">
    <source>
        <dbReference type="ARBA" id="ARBA00017823"/>
    </source>
</evidence>